<evidence type="ECO:0000256" key="1">
    <source>
        <dbReference type="ARBA" id="ARBA00023152"/>
    </source>
</evidence>
<feature type="active site" description="Tele-phosphohistidine intermediate" evidence="3">
    <location>
        <position position="9"/>
    </location>
</feature>
<accession>A0A8J6MDD6</accession>
<dbReference type="AlphaFoldDB" id="A0A8J6MDD6"/>
<dbReference type="PANTHER" id="PTHR48100:SF1">
    <property type="entry name" value="HISTIDINE PHOSPHATASE FAMILY PROTEIN-RELATED"/>
    <property type="match status" value="1"/>
</dbReference>
<sequence length="202" mass="22509">MMRLLLARHGETEWNADGRIQGYHDVPLNGRGRAQAEELGRRLRESGEKIERCYSSPKIRALETARIACRALELDEITIVEDLREVSFGAWEGRTWAQVEAQWPAEYAAYQADRRTVRPPEGESYGELLARVLPALARLQNAGGGTALVACHSAVISSVRAFLDGVEVLDNRFLSRCKLDNGAWIALDRPLQGAGIFPRPIQ</sequence>
<dbReference type="PANTHER" id="PTHR48100">
    <property type="entry name" value="BROAD-SPECIFICITY PHOSPHATASE YOR283W-RELATED"/>
    <property type="match status" value="1"/>
</dbReference>
<organism evidence="5 6">
    <name type="scientific">Lawsonibacter faecis</name>
    <dbReference type="NCBI Taxonomy" id="2763052"/>
    <lineage>
        <taxon>Bacteria</taxon>
        <taxon>Bacillati</taxon>
        <taxon>Bacillota</taxon>
        <taxon>Clostridia</taxon>
        <taxon>Eubacteriales</taxon>
        <taxon>Oscillospiraceae</taxon>
        <taxon>Lawsonibacter</taxon>
    </lineage>
</organism>
<dbReference type="EMBL" id="JACOPQ010000008">
    <property type="protein sequence ID" value="MBC5737524.1"/>
    <property type="molecule type" value="Genomic_DNA"/>
</dbReference>
<keyword evidence="2" id="KW-0413">Isomerase</keyword>
<proteinExistence type="predicted"/>
<evidence type="ECO:0000313" key="5">
    <source>
        <dbReference type="EMBL" id="MBC5737524.1"/>
    </source>
</evidence>
<protein>
    <submittedName>
        <fullName evidence="5">Histidine phosphatase family protein</fullName>
    </submittedName>
</protein>
<comment type="caution">
    <text evidence="5">The sequence shown here is derived from an EMBL/GenBank/DDBJ whole genome shotgun (WGS) entry which is preliminary data.</text>
</comment>
<evidence type="ECO:0000256" key="3">
    <source>
        <dbReference type="PIRSR" id="PIRSR613078-1"/>
    </source>
</evidence>
<dbReference type="InterPro" id="IPR001345">
    <property type="entry name" value="PG/BPGM_mutase_AS"/>
</dbReference>
<dbReference type="CDD" id="cd07067">
    <property type="entry name" value="HP_PGM_like"/>
    <property type="match status" value="1"/>
</dbReference>
<evidence type="ECO:0000256" key="4">
    <source>
        <dbReference type="PIRSR" id="PIRSR613078-2"/>
    </source>
</evidence>
<dbReference type="Pfam" id="PF00300">
    <property type="entry name" value="His_Phos_1"/>
    <property type="match status" value="1"/>
</dbReference>
<dbReference type="SMART" id="SM00855">
    <property type="entry name" value="PGAM"/>
    <property type="match status" value="1"/>
</dbReference>
<dbReference type="InterPro" id="IPR013078">
    <property type="entry name" value="His_Pase_superF_clade-1"/>
</dbReference>
<dbReference type="RefSeq" id="WP_155149547.1">
    <property type="nucleotide sequence ID" value="NZ_JACOPQ010000008.1"/>
</dbReference>
<evidence type="ECO:0000256" key="2">
    <source>
        <dbReference type="ARBA" id="ARBA00023235"/>
    </source>
</evidence>
<gene>
    <name evidence="5" type="ORF">H8S62_10960</name>
</gene>
<keyword evidence="1" id="KW-0324">Glycolysis</keyword>
<dbReference type="InterPro" id="IPR050275">
    <property type="entry name" value="PGM_Phosphatase"/>
</dbReference>
<keyword evidence="6" id="KW-1185">Reference proteome</keyword>
<dbReference type="Proteomes" id="UP000607645">
    <property type="component" value="Unassembled WGS sequence"/>
</dbReference>
<feature type="binding site" evidence="4">
    <location>
        <position position="60"/>
    </location>
    <ligand>
        <name>substrate</name>
    </ligand>
</feature>
<dbReference type="SUPFAM" id="SSF53254">
    <property type="entry name" value="Phosphoglycerate mutase-like"/>
    <property type="match status" value="1"/>
</dbReference>
<reference evidence="5" key="1">
    <citation type="submission" date="2020-08" db="EMBL/GenBank/DDBJ databases">
        <title>Genome public.</title>
        <authorList>
            <person name="Liu C."/>
            <person name="Sun Q."/>
        </authorList>
    </citation>
    <scope>NUCLEOTIDE SEQUENCE</scope>
    <source>
        <strain evidence="5">NSJ-52</strain>
    </source>
</reference>
<dbReference type="Gene3D" id="3.40.50.1240">
    <property type="entry name" value="Phosphoglycerate mutase-like"/>
    <property type="match status" value="1"/>
</dbReference>
<dbReference type="GO" id="GO:0005737">
    <property type="term" value="C:cytoplasm"/>
    <property type="evidence" value="ECO:0007669"/>
    <property type="project" value="TreeGrafter"/>
</dbReference>
<feature type="binding site" evidence="4">
    <location>
        <begin position="8"/>
        <end position="15"/>
    </location>
    <ligand>
        <name>substrate</name>
    </ligand>
</feature>
<dbReference type="InterPro" id="IPR029033">
    <property type="entry name" value="His_PPase_superfam"/>
</dbReference>
<dbReference type="PROSITE" id="PS00175">
    <property type="entry name" value="PG_MUTASE"/>
    <property type="match status" value="1"/>
</dbReference>
<feature type="active site" description="Proton donor/acceptor" evidence="3">
    <location>
        <position position="85"/>
    </location>
</feature>
<dbReference type="GO" id="GO:0016791">
    <property type="term" value="F:phosphatase activity"/>
    <property type="evidence" value="ECO:0007669"/>
    <property type="project" value="TreeGrafter"/>
</dbReference>
<evidence type="ECO:0000313" key="6">
    <source>
        <dbReference type="Proteomes" id="UP000607645"/>
    </source>
</evidence>
<name>A0A8J6MDD6_9FIRM</name>